<gene>
    <name evidence="2" type="ORF">KSP39_PZI024016</name>
</gene>
<evidence type="ECO:0000256" key="1">
    <source>
        <dbReference type="SAM" id="MobiDB-lite"/>
    </source>
</evidence>
<organism evidence="2 3">
    <name type="scientific">Platanthera zijinensis</name>
    <dbReference type="NCBI Taxonomy" id="2320716"/>
    <lineage>
        <taxon>Eukaryota</taxon>
        <taxon>Viridiplantae</taxon>
        <taxon>Streptophyta</taxon>
        <taxon>Embryophyta</taxon>
        <taxon>Tracheophyta</taxon>
        <taxon>Spermatophyta</taxon>
        <taxon>Magnoliopsida</taxon>
        <taxon>Liliopsida</taxon>
        <taxon>Asparagales</taxon>
        <taxon>Orchidaceae</taxon>
        <taxon>Orchidoideae</taxon>
        <taxon>Orchideae</taxon>
        <taxon>Orchidinae</taxon>
        <taxon>Platanthera</taxon>
    </lineage>
</organism>
<keyword evidence="3" id="KW-1185">Reference proteome</keyword>
<protein>
    <recommendedName>
        <fullName evidence="4">MADS-box domain-containing protein</fullName>
    </recommendedName>
</protein>
<reference evidence="2 3" key="1">
    <citation type="journal article" date="2022" name="Nat. Plants">
        <title>Genomes of leafy and leafless Platanthera orchids illuminate the evolution of mycoheterotrophy.</title>
        <authorList>
            <person name="Li M.H."/>
            <person name="Liu K.W."/>
            <person name="Li Z."/>
            <person name="Lu H.C."/>
            <person name="Ye Q.L."/>
            <person name="Zhang D."/>
            <person name="Wang J.Y."/>
            <person name="Li Y.F."/>
            <person name="Zhong Z.M."/>
            <person name="Liu X."/>
            <person name="Yu X."/>
            <person name="Liu D.K."/>
            <person name="Tu X.D."/>
            <person name="Liu B."/>
            <person name="Hao Y."/>
            <person name="Liao X.Y."/>
            <person name="Jiang Y.T."/>
            <person name="Sun W.H."/>
            <person name="Chen J."/>
            <person name="Chen Y.Q."/>
            <person name="Ai Y."/>
            <person name="Zhai J.W."/>
            <person name="Wu S.S."/>
            <person name="Zhou Z."/>
            <person name="Hsiao Y.Y."/>
            <person name="Wu W.L."/>
            <person name="Chen Y.Y."/>
            <person name="Lin Y.F."/>
            <person name="Hsu J.L."/>
            <person name="Li C.Y."/>
            <person name="Wang Z.W."/>
            <person name="Zhao X."/>
            <person name="Zhong W.Y."/>
            <person name="Ma X.K."/>
            <person name="Ma L."/>
            <person name="Huang J."/>
            <person name="Chen G.Z."/>
            <person name="Huang M.Z."/>
            <person name="Huang L."/>
            <person name="Peng D.H."/>
            <person name="Luo Y.B."/>
            <person name="Zou S.Q."/>
            <person name="Chen S.P."/>
            <person name="Lan S."/>
            <person name="Tsai W.C."/>
            <person name="Van de Peer Y."/>
            <person name="Liu Z.J."/>
        </authorList>
    </citation>
    <scope>NUCLEOTIDE SEQUENCE [LARGE SCALE GENOMIC DNA]</scope>
    <source>
        <strain evidence="2">Lor287</strain>
    </source>
</reference>
<evidence type="ECO:0000313" key="2">
    <source>
        <dbReference type="EMBL" id="KAK8914364.1"/>
    </source>
</evidence>
<dbReference type="EMBL" id="JBBWWQ010000021">
    <property type="protein sequence ID" value="KAK8914364.1"/>
    <property type="molecule type" value="Genomic_DNA"/>
</dbReference>
<sequence>MARRKNASRPRSTANPNPNPRHIVNLENDLFREASNLSAATGASVALISCRPSGEMRVWGHPSPRSVINRYQRYHGRRFLEEAPPSVSEMVLAAEERARPYVEFRRRQEEMNGTSVSSHRTPEEQSAVEKEWIIEFLGWEIDRVQKRIEELVAAGGEAESPSHGSA</sequence>
<dbReference type="Proteomes" id="UP001418222">
    <property type="component" value="Unassembled WGS sequence"/>
</dbReference>
<dbReference type="SUPFAM" id="SSF55455">
    <property type="entry name" value="SRF-like"/>
    <property type="match status" value="1"/>
</dbReference>
<feature type="region of interest" description="Disordered" evidence="1">
    <location>
        <begin position="1"/>
        <end position="22"/>
    </location>
</feature>
<proteinExistence type="predicted"/>
<evidence type="ECO:0000313" key="3">
    <source>
        <dbReference type="Proteomes" id="UP001418222"/>
    </source>
</evidence>
<dbReference type="InterPro" id="IPR036879">
    <property type="entry name" value="TF_MADSbox_sf"/>
</dbReference>
<dbReference type="GO" id="GO:0046983">
    <property type="term" value="F:protein dimerization activity"/>
    <property type="evidence" value="ECO:0007669"/>
    <property type="project" value="InterPro"/>
</dbReference>
<dbReference type="GO" id="GO:0003677">
    <property type="term" value="F:DNA binding"/>
    <property type="evidence" value="ECO:0007669"/>
    <property type="project" value="InterPro"/>
</dbReference>
<evidence type="ECO:0008006" key="4">
    <source>
        <dbReference type="Google" id="ProtNLM"/>
    </source>
</evidence>
<dbReference type="AlphaFoldDB" id="A0AAP0ATQ2"/>
<accession>A0AAP0ATQ2</accession>
<name>A0AAP0ATQ2_9ASPA</name>
<comment type="caution">
    <text evidence="2">The sequence shown here is derived from an EMBL/GenBank/DDBJ whole genome shotgun (WGS) entry which is preliminary data.</text>
</comment>
<dbReference type="Gene3D" id="3.40.1810.10">
    <property type="entry name" value="Transcription factor, MADS-box"/>
    <property type="match status" value="1"/>
</dbReference>